<evidence type="ECO:0000313" key="1">
    <source>
        <dbReference type="EMBL" id="RCI12285.1"/>
    </source>
</evidence>
<evidence type="ECO:0008006" key="3">
    <source>
        <dbReference type="Google" id="ProtNLM"/>
    </source>
</evidence>
<dbReference type="PANTHER" id="PTHR38847:SF1">
    <property type="entry name" value="PSEUDOURIDINE SYNTHASE RSUA_RLUA-LIKE DOMAIN-CONTAINING PROTEIN"/>
    <property type="match status" value="1"/>
</dbReference>
<sequence>MPPPYWSRHMSTMDRLEVTRPSSSRLHVFFYKFTTSSTVFQVSSIIPSIIKSSTTTKSPPPSHASNMLFIAALAPLLGFALAAPQEGPKSVKVRGISLLGSGCPKGSADVQVDSSGSLFEATFSEYQVSTGPGTRAVDWRKNCKLTINMDFTPGYSFSIVETDTIGFAEIPAGARGQCVNTFSFTGQGNHHVDYKLDLKGKYSGNFDLQSRTGLESFSPCGGGSAILNLNTACAITPTNLPALISVDHLSGKLKVKFALKWRFCGK</sequence>
<protein>
    <recommendedName>
        <fullName evidence="3">Secreted protein</fullName>
    </recommendedName>
</protein>
<dbReference type="InterPro" id="IPR025649">
    <property type="entry name" value="DUF4360"/>
</dbReference>
<accession>A0A367LCZ3</accession>
<dbReference type="OrthoDB" id="152248at2759"/>
<name>A0A367LCZ3_9HYPO</name>
<dbReference type="Proteomes" id="UP000253664">
    <property type="component" value="Unassembled WGS sequence"/>
</dbReference>
<evidence type="ECO:0000313" key="2">
    <source>
        <dbReference type="Proteomes" id="UP000253664"/>
    </source>
</evidence>
<gene>
    <name evidence="1" type="ORF">L249_0490</name>
</gene>
<organism evidence="1 2">
    <name type="scientific">Ophiocordyceps polyrhachis-furcata BCC 54312</name>
    <dbReference type="NCBI Taxonomy" id="1330021"/>
    <lineage>
        <taxon>Eukaryota</taxon>
        <taxon>Fungi</taxon>
        <taxon>Dikarya</taxon>
        <taxon>Ascomycota</taxon>
        <taxon>Pezizomycotina</taxon>
        <taxon>Sordariomycetes</taxon>
        <taxon>Hypocreomycetidae</taxon>
        <taxon>Hypocreales</taxon>
        <taxon>Ophiocordycipitaceae</taxon>
        <taxon>Ophiocordyceps</taxon>
    </lineage>
</organism>
<keyword evidence="2" id="KW-1185">Reference proteome</keyword>
<dbReference type="STRING" id="1330021.A0A367LCZ3"/>
<dbReference type="AlphaFoldDB" id="A0A367LCZ3"/>
<dbReference type="Pfam" id="PF14273">
    <property type="entry name" value="DUF4360"/>
    <property type="match status" value="1"/>
</dbReference>
<reference evidence="1 2" key="1">
    <citation type="journal article" date="2015" name="BMC Genomics">
        <title>Insights from the genome of Ophiocordyceps polyrhachis-furcata to pathogenicity and host specificity in insect fungi.</title>
        <authorList>
            <person name="Wichadakul D."/>
            <person name="Kobmoo N."/>
            <person name="Ingsriswang S."/>
            <person name="Tangphatsornruang S."/>
            <person name="Chantasingh D."/>
            <person name="Luangsa-ard J.J."/>
            <person name="Eurwilaichitr L."/>
        </authorList>
    </citation>
    <scope>NUCLEOTIDE SEQUENCE [LARGE SCALE GENOMIC DNA]</scope>
    <source>
        <strain evidence="1 2">BCC 54312</strain>
    </source>
</reference>
<proteinExistence type="predicted"/>
<dbReference type="PANTHER" id="PTHR38847">
    <property type="match status" value="1"/>
</dbReference>
<dbReference type="EMBL" id="LKCN02000007">
    <property type="protein sequence ID" value="RCI12285.1"/>
    <property type="molecule type" value="Genomic_DNA"/>
</dbReference>
<comment type="caution">
    <text evidence="1">The sequence shown here is derived from an EMBL/GenBank/DDBJ whole genome shotgun (WGS) entry which is preliminary data.</text>
</comment>